<keyword evidence="6 10" id="KW-1133">Transmembrane helix</keyword>
<dbReference type="GO" id="GO:0005886">
    <property type="term" value="C:plasma membrane"/>
    <property type="evidence" value="ECO:0007669"/>
    <property type="project" value="UniProtKB-SubCell"/>
</dbReference>
<organism evidence="11 12">
    <name type="scientific">Ooceraea biroi</name>
    <name type="common">Clonal raider ant</name>
    <name type="synonym">Cerapachys biroi</name>
    <dbReference type="NCBI Taxonomy" id="2015173"/>
    <lineage>
        <taxon>Eukaryota</taxon>
        <taxon>Metazoa</taxon>
        <taxon>Ecdysozoa</taxon>
        <taxon>Arthropoda</taxon>
        <taxon>Hexapoda</taxon>
        <taxon>Insecta</taxon>
        <taxon>Pterygota</taxon>
        <taxon>Neoptera</taxon>
        <taxon>Endopterygota</taxon>
        <taxon>Hymenoptera</taxon>
        <taxon>Apocrita</taxon>
        <taxon>Aculeata</taxon>
        <taxon>Formicoidea</taxon>
        <taxon>Formicidae</taxon>
        <taxon>Dorylinae</taxon>
        <taxon>Ooceraea</taxon>
    </lineage>
</organism>
<evidence type="ECO:0000256" key="8">
    <source>
        <dbReference type="ARBA" id="ARBA00023170"/>
    </source>
</evidence>
<proteinExistence type="inferred from homology"/>
<feature type="transmembrane region" description="Helical" evidence="10">
    <location>
        <begin position="58"/>
        <end position="79"/>
    </location>
</feature>
<keyword evidence="2" id="KW-1003">Cell membrane</keyword>
<evidence type="ECO:0000313" key="12">
    <source>
        <dbReference type="Proteomes" id="UP000279307"/>
    </source>
</evidence>
<accession>A0A3L8DZD6</accession>
<reference evidence="11 12" key="1">
    <citation type="journal article" date="2018" name="Genome Res.">
        <title>The genomic architecture and molecular evolution of ant odorant receptors.</title>
        <authorList>
            <person name="McKenzie S.K."/>
            <person name="Kronauer D.J.C."/>
        </authorList>
    </citation>
    <scope>NUCLEOTIDE SEQUENCE [LARGE SCALE GENOMIC DNA]</scope>
    <source>
        <strain evidence="11">Clonal line C1</strain>
    </source>
</reference>
<evidence type="ECO:0000256" key="10">
    <source>
        <dbReference type="RuleBase" id="RU351113"/>
    </source>
</evidence>
<dbReference type="PANTHER" id="PTHR21137">
    <property type="entry name" value="ODORANT RECEPTOR"/>
    <property type="match status" value="1"/>
</dbReference>
<feature type="transmembrane region" description="Helical" evidence="10">
    <location>
        <begin position="172"/>
        <end position="205"/>
    </location>
</feature>
<dbReference type="OrthoDB" id="7551864at2759"/>
<dbReference type="AlphaFoldDB" id="A0A3L8DZD6"/>
<dbReference type="PANTHER" id="PTHR21137:SF35">
    <property type="entry name" value="ODORANT RECEPTOR 19A-RELATED"/>
    <property type="match status" value="1"/>
</dbReference>
<dbReference type="GO" id="GO:0005549">
    <property type="term" value="F:odorant binding"/>
    <property type="evidence" value="ECO:0007669"/>
    <property type="project" value="InterPro"/>
</dbReference>
<dbReference type="Proteomes" id="UP000279307">
    <property type="component" value="Chromosome 2"/>
</dbReference>
<gene>
    <name evidence="11" type="ORF">DMN91_001873</name>
</gene>
<evidence type="ECO:0000256" key="5">
    <source>
        <dbReference type="ARBA" id="ARBA00022725"/>
    </source>
</evidence>
<keyword evidence="7 10" id="KW-0472">Membrane</keyword>
<dbReference type="Pfam" id="PF02949">
    <property type="entry name" value="7tm_6"/>
    <property type="match status" value="1"/>
</dbReference>
<comment type="subcellular location">
    <subcellularLocation>
        <location evidence="1 10">Cell membrane</location>
        <topology evidence="1 10">Multi-pass membrane protein</topology>
    </subcellularLocation>
</comment>
<evidence type="ECO:0000313" key="11">
    <source>
        <dbReference type="EMBL" id="RLU25716.1"/>
    </source>
</evidence>
<evidence type="ECO:0000256" key="6">
    <source>
        <dbReference type="ARBA" id="ARBA00022989"/>
    </source>
</evidence>
<evidence type="ECO:0000256" key="3">
    <source>
        <dbReference type="ARBA" id="ARBA00022606"/>
    </source>
</evidence>
<dbReference type="GO" id="GO:0004984">
    <property type="term" value="F:olfactory receptor activity"/>
    <property type="evidence" value="ECO:0007669"/>
    <property type="project" value="InterPro"/>
</dbReference>
<keyword evidence="3 10" id="KW-0716">Sensory transduction</keyword>
<comment type="similarity">
    <text evidence="10">Belongs to the insect chemoreceptor superfamily. Heteromeric odorant receptor channel (TC 1.A.69) family.</text>
</comment>
<evidence type="ECO:0000256" key="1">
    <source>
        <dbReference type="ARBA" id="ARBA00004651"/>
    </source>
</evidence>
<feature type="transmembrane region" description="Helical" evidence="10">
    <location>
        <begin position="118"/>
        <end position="140"/>
    </location>
</feature>
<evidence type="ECO:0000256" key="7">
    <source>
        <dbReference type="ARBA" id="ARBA00023136"/>
    </source>
</evidence>
<evidence type="ECO:0000256" key="4">
    <source>
        <dbReference type="ARBA" id="ARBA00022692"/>
    </source>
</evidence>
<sequence length="392" mass="45451">MNTHFLYLHRISLVAVGLWPYHRTMLVQLQSCMVSLTMISSIIFQLTTFLTTEWTIDLIIEILSISLFLLLCIIQYNCFWHNTHGVKHILENLQYVCSELKDENEIAIIKKYGHIAKCFAIVFTLLTICGLFILTLLPFLPRIFSIFSLVNESKSYCNIYIRTEYFVDQEKYFYFILLHLYVAQYITGGILLGAAILLAGYITYFCGLFNIASYRIEQAMQIINCDEICNWKNKMEIDKKLSHAVDIHRTALEFTEFYLYNFERTYFLIIAIIVICLSLHLFGIFQAFSLYRMEVLVLHCGFTACTLASSLAVNYMGQAITDHYNYIFSTAYNVRWYIAPVRVQRLILFLLQTGAKAYDIKLGGFCTLSLENFASLSTASISYFTVIYSIHK</sequence>
<dbReference type="GO" id="GO:0007165">
    <property type="term" value="P:signal transduction"/>
    <property type="evidence" value="ECO:0007669"/>
    <property type="project" value="UniProtKB-KW"/>
</dbReference>
<feature type="transmembrane region" description="Helical" evidence="10">
    <location>
        <begin position="295"/>
        <end position="316"/>
    </location>
</feature>
<keyword evidence="5 10" id="KW-0552">Olfaction</keyword>
<evidence type="ECO:0000256" key="2">
    <source>
        <dbReference type="ARBA" id="ARBA00022475"/>
    </source>
</evidence>
<protein>
    <recommendedName>
        <fullName evidence="10">Odorant receptor</fullName>
    </recommendedName>
</protein>
<keyword evidence="8 10" id="KW-0675">Receptor</keyword>
<comment type="caution">
    <text evidence="10">Lacks conserved residue(s) required for the propagation of feature annotation.</text>
</comment>
<evidence type="ECO:0000256" key="9">
    <source>
        <dbReference type="ARBA" id="ARBA00023224"/>
    </source>
</evidence>
<feature type="transmembrane region" description="Helical" evidence="10">
    <location>
        <begin position="266"/>
        <end position="289"/>
    </location>
</feature>
<keyword evidence="4 10" id="KW-0812">Transmembrane</keyword>
<feature type="transmembrane region" description="Helical" evidence="10">
    <location>
        <begin position="34"/>
        <end position="52"/>
    </location>
</feature>
<comment type="caution">
    <text evidence="11">The sequence shown here is derived from an EMBL/GenBank/DDBJ whole genome shotgun (WGS) entry which is preliminary data.</text>
</comment>
<dbReference type="InterPro" id="IPR004117">
    <property type="entry name" value="7tm6_olfct_rcpt"/>
</dbReference>
<dbReference type="EMBL" id="QOIP01000002">
    <property type="protein sequence ID" value="RLU25716.1"/>
    <property type="molecule type" value="Genomic_DNA"/>
</dbReference>
<name>A0A3L8DZD6_OOCBI</name>
<keyword evidence="9 10" id="KW-0807">Transducer</keyword>